<proteinExistence type="predicted"/>
<gene>
    <name evidence="3" type="ORF">EW026_g3468</name>
</gene>
<dbReference type="AlphaFoldDB" id="A0A4S4KKM1"/>
<keyword evidence="4" id="KW-1185">Reference proteome</keyword>
<evidence type="ECO:0000259" key="2">
    <source>
        <dbReference type="PROSITE" id="PS50137"/>
    </source>
</evidence>
<evidence type="ECO:0000313" key="4">
    <source>
        <dbReference type="Proteomes" id="UP000309038"/>
    </source>
</evidence>
<dbReference type="Gene3D" id="3.30.160.20">
    <property type="match status" value="1"/>
</dbReference>
<reference evidence="3 4" key="1">
    <citation type="submission" date="2019-02" db="EMBL/GenBank/DDBJ databases">
        <title>Genome sequencing of the rare red list fungi Phlebia centrifuga.</title>
        <authorList>
            <person name="Buettner E."/>
            <person name="Kellner H."/>
        </authorList>
    </citation>
    <scope>NUCLEOTIDE SEQUENCE [LARGE SCALE GENOMIC DNA]</scope>
    <source>
        <strain evidence="3 4">DSM 108282</strain>
    </source>
</reference>
<evidence type="ECO:0000313" key="3">
    <source>
        <dbReference type="EMBL" id="THG98783.1"/>
    </source>
</evidence>
<dbReference type="Proteomes" id="UP000309038">
    <property type="component" value="Unassembled WGS sequence"/>
</dbReference>
<dbReference type="SUPFAM" id="SSF54768">
    <property type="entry name" value="dsRNA-binding domain-like"/>
    <property type="match status" value="1"/>
</dbReference>
<dbReference type="GO" id="GO:0003723">
    <property type="term" value="F:RNA binding"/>
    <property type="evidence" value="ECO:0007669"/>
    <property type="project" value="UniProtKB-UniRule"/>
</dbReference>
<organism evidence="3 4">
    <name type="scientific">Hermanssonia centrifuga</name>
    <dbReference type="NCBI Taxonomy" id="98765"/>
    <lineage>
        <taxon>Eukaryota</taxon>
        <taxon>Fungi</taxon>
        <taxon>Dikarya</taxon>
        <taxon>Basidiomycota</taxon>
        <taxon>Agaricomycotina</taxon>
        <taxon>Agaricomycetes</taxon>
        <taxon>Polyporales</taxon>
        <taxon>Meruliaceae</taxon>
        <taxon>Hermanssonia</taxon>
    </lineage>
</organism>
<name>A0A4S4KKM1_9APHY</name>
<protein>
    <recommendedName>
        <fullName evidence="2">DRBM domain-containing protein</fullName>
    </recommendedName>
</protein>
<dbReference type="PROSITE" id="PS50137">
    <property type="entry name" value="DS_RBD"/>
    <property type="match status" value="1"/>
</dbReference>
<dbReference type="InterPro" id="IPR014720">
    <property type="entry name" value="dsRBD_dom"/>
</dbReference>
<feature type="domain" description="DRBM" evidence="2">
    <location>
        <begin position="5"/>
        <end position="74"/>
    </location>
</feature>
<sequence>MSENHWRMQLNNYLQANGGTRMLTWEVYPSGPSHQIVWTAITYVRGVQFARTTSSRQNTAMEDAARMTLDTLYSDRRRGY</sequence>
<dbReference type="EMBL" id="SGPJ01000104">
    <property type="protein sequence ID" value="THG98783.1"/>
    <property type="molecule type" value="Genomic_DNA"/>
</dbReference>
<keyword evidence="1" id="KW-0694">RNA-binding</keyword>
<comment type="caution">
    <text evidence="3">The sequence shown here is derived from an EMBL/GenBank/DDBJ whole genome shotgun (WGS) entry which is preliminary data.</text>
</comment>
<accession>A0A4S4KKM1</accession>
<evidence type="ECO:0000256" key="1">
    <source>
        <dbReference type="PROSITE-ProRule" id="PRU00266"/>
    </source>
</evidence>